<keyword evidence="5" id="KW-0597">Phosphoprotein</keyword>
<evidence type="ECO:0000256" key="8">
    <source>
        <dbReference type="ARBA" id="ARBA00023125"/>
    </source>
</evidence>
<comment type="function">
    <text evidence="11">Has a role in transcriptional regulation. Acts in parallel with the Ras/MAPK and the PI3K/PKB pathways in the control of cell identity and cellular growth. Essential for regulation of the cytoskeleton and cell growth but not for cell proliferation or growth rate. Required specifically for the microtubule-based basal transport of lipid droplets. Plays a partially redundant function downstream of Raf in cell fate specification in the developing eye. Pair-rule protein that regulates embryonic cellularization, gastrulation and segmentation.</text>
</comment>
<feature type="region of interest" description="Disordered" evidence="13">
    <location>
        <begin position="100"/>
        <end position="136"/>
    </location>
</feature>
<dbReference type="PANTHER" id="PTHR10528">
    <property type="entry name" value="AF4/FMR2 FAMILY MEMBER"/>
    <property type="match status" value="1"/>
</dbReference>
<feature type="compositionally biased region" description="Basic residues" evidence="13">
    <location>
        <begin position="312"/>
        <end position="323"/>
    </location>
</feature>
<dbReference type="GO" id="GO:0032783">
    <property type="term" value="C:super elongation complex"/>
    <property type="evidence" value="ECO:0007669"/>
    <property type="project" value="TreeGrafter"/>
</dbReference>
<keyword evidence="7" id="KW-0805">Transcription regulation</keyword>
<evidence type="ECO:0000256" key="1">
    <source>
        <dbReference type="ARBA" id="ARBA00004123"/>
    </source>
</evidence>
<evidence type="ECO:0000256" key="10">
    <source>
        <dbReference type="ARBA" id="ARBA00023242"/>
    </source>
</evidence>
<evidence type="ECO:0000256" key="2">
    <source>
        <dbReference type="ARBA" id="ARBA00007354"/>
    </source>
</evidence>
<keyword evidence="4" id="KW-0217">Developmental protein</keyword>
<keyword evidence="6" id="KW-0562">Pair-rule protein</keyword>
<evidence type="ECO:0000259" key="14">
    <source>
        <dbReference type="Pfam" id="PF18876"/>
    </source>
</evidence>
<dbReference type="InterPro" id="IPR043640">
    <property type="entry name" value="AF4/FMR2_CHD"/>
</dbReference>
<dbReference type="OrthoDB" id="6426150at2759"/>
<dbReference type="GO" id="GO:0003677">
    <property type="term" value="F:DNA binding"/>
    <property type="evidence" value="ECO:0007669"/>
    <property type="project" value="UniProtKB-KW"/>
</dbReference>
<name>A0A8X6HR35_TRICU</name>
<feature type="compositionally biased region" description="Polar residues" evidence="13">
    <location>
        <begin position="300"/>
        <end position="309"/>
    </location>
</feature>
<dbReference type="PANTHER" id="PTHR10528:SF17">
    <property type="entry name" value="AF4_FMR2 FAMILY MEMBER LILLI"/>
    <property type="match status" value="1"/>
</dbReference>
<evidence type="ECO:0000256" key="11">
    <source>
        <dbReference type="ARBA" id="ARBA00024653"/>
    </source>
</evidence>
<evidence type="ECO:0000256" key="5">
    <source>
        <dbReference type="ARBA" id="ARBA00022553"/>
    </source>
</evidence>
<dbReference type="InterPro" id="IPR007797">
    <property type="entry name" value="AF4/FMR2"/>
</dbReference>
<dbReference type="GO" id="GO:0007366">
    <property type="term" value="P:periodic partitioning by pair rule gene"/>
    <property type="evidence" value="ECO:0007669"/>
    <property type="project" value="UniProtKB-KW"/>
</dbReference>
<dbReference type="Pfam" id="PF18876">
    <property type="entry name" value="AFF4_CHD"/>
    <property type="match status" value="1"/>
</dbReference>
<comment type="subcellular location">
    <subcellularLocation>
        <location evidence="1">Nucleus</location>
    </subcellularLocation>
</comment>
<organism evidence="15 16">
    <name type="scientific">Trichonephila clavata</name>
    <name type="common">Joro spider</name>
    <name type="synonym">Nephila clavata</name>
    <dbReference type="NCBI Taxonomy" id="2740835"/>
    <lineage>
        <taxon>Eukaryota</taxon>
        <taxon>Metazoa</taxon>
        <taxon>Ecdysozoa</taxon>
        <taxon>Arthropoda</taxon>
        <taxon>Chelicerata</taxon>
        <taxon>Arachnida</taxon>
        <taxon>Araneae</taxon>
        <taxon>Araneomorphae</taxon>
        <taxon>Entelegynae</taxon>
        <taxon>Araneoidea</taxon>
        <taxon>Nephilidae</taxon>
        <taxon>Trichonephila</taxon>
    </lineage>
</organism>
<dbReference type="AlphaFoldDB" id="A0A8X6HR35"/>
<evidence type="ECO:0000256" key="7">
    <source>
        <dbReference type="ARBA" id="ARBA00023015"/>
    </source>
</evidence>
<gene>
    <name evidence="15" type="primary">lilli</name>
    <name evidence="15" type="ORF">TNCT_408841</name>
</gene>
<dbReference type="EMBL" id="BMAO01019114">
    <property type="protein sequence ID" value="GFR28454.1"/>
    <property type="molecule type" value="Genomic_DNA"/>
</dbReference>
<dbReference type="Proteomes" id="UP000887116">
    <property type="component" value="Unassembled WGS sequence"/>
</dbReference>
<keyword evidence="16" id="KW-1185">Reference proteome</keyword>
<feature type="region of interest" description="Disordered" evidence="13">
    <location>
        <begin position="914"/>
        <end position="953"/>
    </location>
</feature>
<keyword evidence="8" id="KW-0238">DNA-binding</keyword>
<evidence type="ECO:0000256" key="4">
    <source>
        <dbReference type="ARBA" id="ARBA00022473"/>
    </source>
</evidence>
<dbReference type="GO" id="GO:0010468">
    <property type="term" value="P:regulation of gene expression"/>
    <property type="evidence" value="ECO:0007669"/>
    <property type="project" value="InterPro"/>
</dbReference>
<evidence type="ECO:0000256" key="3">
    <source>
        <dbReference type="ARBA" id="ARBA00021888"/>
    </source>
</evidence>
<feature type="compositionally biased region" description="Low complexity" evidence="13">
    <location>
        <begin position="110"/>
        <end position="121"/>
    </location>
</feature>
<protein>
    <recommendedName>
        <fullName evidence="3">AF4/FMR2 family member lilli</fullName>
    </recommendedName>
    <alternativeName>
        <fullName evidence="12">Protein lilliputian</fullName>
    </alternativeName>
</protein>
<comment type="similarity">
    <text evidence="2">Belongs to the AF4 family.</text>
</comment>
<evidence type="ECO:0000313" key="16">
    <source>
        <dbReference type="Proteomes" id="UP000887116"/>
    </source>
</evidence>
<evidence type="ECO:0000256" key="6">
    <source>
        <dbReference type="ARBA" id="ARBA00022788"/>
    </source>
</evidence>
<feature type="domain" description="AF4/FMR2 C-terminal homology" evidence="14">
    <location>
        <begin position="789"/>
        <end position="1071"/>
    </location>
</feature>
<sequence length="1074" mass="122121">MRSNELQSKNKKSKEEHVNRFKALCYTSCKWEKSVLTDITVRRLIVMLFVNEDFEEAQPVFSEPKKVHPETDDDMVRRIKSMLGEYVHESEFDVNESIEGEMKETEHVPSQSSEIHSNSKSSHQKNLEGGNPDENSVVISKISTDTVESVEKSINDKVVSLNNDEVIEDHTDNCPNAASEEPSANSRRCSLKRQCKERISLLDYNPMFTIRTKRTKGNTNKGKSTENLDIPTLKKCHEVQISDNLSEVPNQDHPPLLDAMLTPSCSYSSSSRKESLNDHNINFENFKNESKKKEDFGFQSEHSTSLQDQIKSKKQPKKKKRKKIMYESLPVPEVSALSANAQDCNGHSLDSKIGSCQIKNGIIKIRLSKLPDSKKDVSENNYEVSFCETDALSACKPLSVPLSPLAPDVYSTYCATYKKKSHSSCKIKHAAKKKKWNEILPEGESDSVNSSVCVDSVLLNYDKEPDEENLKVSSEDIRNDNFETSKTCPEVIKEDENMDSVDKCNKDKDISVTEKDNHFIVEKQINNDIEQLSTLTIENEINTQSSIKSPSINRLEVHNPKIMCSINLSLINRLPVKAHTSFFTNDQSTNQCSNKGKYIEELIKDSSNNIQNNVTDSEMICNFKKTPEDIKELLIPSASNLPEAELNSVEIIHSPNLLQEDSKDGSCPNLTPAYSFEILNTDDCCSKSLCENLSGVQEPPLFSSANNVTSDDQGDLSLKEEAPIFLHNSHISKVKIEVPDAILSNHERWNEYKEYKWCRDFTEIAYNNGNSLLKEQISYRFWQDPELKKQYSSEYYLNEAKKLKHQADKEIDRMVQAMKYLEAVLYFILTGNAMEHSYIDTDRVHTMYKETLALIRFISSKFQKLHNASCRNIDNKLTVLSLRCQSLLYLKMYQLRRDEVRYLHRNIATFSKSENGSLPDQLSPPHLQLSRQNMKHSQVSPSHQASPCSLTPSPAGSVASVSSQSSGYSSSELGWSSTSVSTNFRAQAQHEMYSDAVTVSRNKYKMLQQQSAYLANLHFCHDLWEHADYLSSKEHSREFFLELDEECGCLSLHSPFSALVHYVRKGLYKLKDGT</sequence>
<evidence type="ECO:0000256" key="9">
    <source>
        <dbReference type="ARBA" id="ARBA00023163"/>
    </source>
</evidence>
<reference evidence="15" key="1">
    <citation type="submission" date="2020-07" db="EMBL/GenBank/DDBJ databases">
        <title>Multicomponent nature underlies the extraordinary mechanical properties of spider dragline silk.</title>
        <authorList>
            <person name="Kono N."/>
            <person name="Nakamura H."/>
            <person name="Mori M."/>
            <person name="Yoshida Y."/>
            <person name="Ohtoshi R."/>
            <person name="Malay A.D."/>
            <person name="Moran D.A.P."/>
            <person name="Tomita M."/>
            <person name="Numata K."/>
            <person name="Arakawa K."/>
        </authorList>
    </citation>
    <scope>NUCLEOTIDE SEQUENCE</scope>
</reference>
<dbReference type="Gene3D" id="6.10.250.2670">
    <property type="match status" value="1"/>
</dbReference>
<evidence type="ECO:0000256" key="12">
    <source>
        <dbReference type="ARBA" id="ARBA00032149"/>
    </source>
</evidence>
<comment type="caution">
    <text evidence="15">The sequence shown here is derived from an EMBL/GenBank/DDBJ whole genome shotgun (WGS) entry which is preliminary data.</text>
</comment>
<keyword evidence="9" id="KW-0804">Transcription</keyword>
<proteinExistence type="inferred from homology"/>
<feature type="region of interest" description="Disordered" evidence="13">
    <location>
        <begin position="294"/>
        <end position="323"/>
    </location>
</feature>
<evidence type="ECO:0000256" key="13">
    <source>
        <dbReference type="SAM" id="MobiDB-lite"/>
    </source>
</evidence>
<keyword evidence="10" id="KW-0539">Nucleus</keyword>
<feature type="compositionally biased region" description="Polar residues" evidence="13">
    <location>
        <begin position="929"/>
        <end position="952"/>
    </location>
</feature>
<accession>A0A8X6HR35</accession>
<evidence type="ECO:0000313" key="15">
    <source>
        <dbReference type="EMBL" id="GFR28454.1"/>
    </source>
</evidence>